<gene>
    <name evidence="3" type="ORF">OS493_021152</name>
</gene>
<evidence type="ECO:0000256" key="2">
    <source>
        <dbReference type="ARBA" id="ARBA00022737"/>
    </source>
</evidence>
<dbReference type="Proteomes" id="UP001163046">
    <property type="component" value="Unassembled WGS sequence"/>
</dbReference>
<keyword evidence="4" id="KW-1185">Reference proteome</keyword>
<sequence>MAAAAKVIGAVRLGLVDIRVVIEELNTEEMQRDPQILMELNEVLMYNNMPSHNSKFASEKAKPRSMNPVLVAVLPQTQMKYFEVETKTWKPLPYMTQVVEETQSCFCAEYAGNYLYIAARKQSGEFPIYRYDTVNNSWKILPPFSGSNHQINCLCSVNDYIYAISESNQPLQRYSVANNNWQSAANLSFFNTSDGQDMLSTVSAVVLKSKICVIHGYEREEREYRSNDAKWVVKAGVVHFFDPVKNEWEQKASTCHPHFGSSLFVVNSRLCVAGGDISYDDDFGVSYGNWPVEVYDEKNNTWSVVEQKHIPSNKLGAVEIEGRVYFIINKFPIDSGIRIPPEEQYHVSLNEWENLSDVSPEAVLCYLPVKRENLKTENGESQTD</sequence>
<evidence type="ECO:0000256" key="1">
    <source>
        <dbReference type="ARBA" id="ARBA00022441"/>
    </source>
</evidence>
<evidence type="ECO:0000313" key="3">
    <source>
        <dbReference type="EMBL" id="KAJ7384523.1"/>
    </source>
</evidence>
<dbReference type="PANTHER" id="PTHR45632">
    <property type="entry name" value="LD33804P"/>
    <property type="match status" value="1"/>
</dbReference>
<accession>A0A9X0D3N6</accession>
<dbReference type="EMBL" id="MU825886">
    <property type="protein sequence ID" value="KAJ7384523.1"/>
    <property type="molecule type" value="Genomic_DNA"/>
</dbReference>
<proteinExistence type="predicted"/>
<dbReference type="AlphaFoldDB" id="A0A9X0D3N6"/>
<keyword evidence="2" id="KW-0677">Repeat</keyword>
<keyword evidence="1" id="KW-0880">Kelch repeat</keyword>
<comment type="caution">
    <text evidence="3">The sequence shown here is derived from an EMBL/GenBank/DDBJ whole genome shotgun (WGS) entry which is preliminary data.</text>
</comment>
<reference evidence="3" key="1">
    <citation type="submission" date="2023-01" db="EMBL/GenBank/DDBJ databases">
        <title>Genome assembly of the deep-sea coral Lophelia pertusa.</title>
        <authorList>
            <person name="Herrera S."/>
            <person name="Cordes E."/>
        </authorList>
    </citation>
    <scope>NUCLEOTIDE SEQUENCE</scope>
    <source>
        <strain evidence="3">USNM1676648</strain>
        <tissue evidence="3">Polyp</tissue>
    </source>
</reference>
<name>A0A9X0D3N6_9CNID</name>
<dbReference type="Gene3D" id="2.120.10.80">
    <property type="entry name" value="Kelch-type beta propeller"/>
    <property type="match status" value="1"/>
</dbReference>
<dbReference type="PANTHER" id="PTHR45632:SF3">
    <property type="entry name" value="KELCH-LIKE PROTEIN 32"/>
    <property type="match status" value="1"/>
</dbReference>
<organism evidence="3 4">
    <name type="scientific">Desmophyllum pertusum</name>
    <dbReference type="NCBI Taxonomy" id="174260"/>
    <lineage>
        <taxon>Eukaryota</taxon>
        <taxon>Metazoa</taxon>
        <taxon>Cnidaria</taxon>
        <taxon>Anthozoa</taxon>
        <taxon>Hexacorallia</taxon>
        <taxon>Scleractinia</taxon>
        <taxon>Caryophylliina</taxon>
        <taxon>Caryophylliidae</taxon>
        <taxon>Desmophyllum</taxon>
    </lineage>
</organism>
<evidence type="ECO:0000313" key="4">
    <source>
        <dbReference type="Proteomes" id="UP001163046"/>
    </source>
</evidence>
<dbReference type="InterPro" id="IPR015915">
    <property type="entry name" value="Kelch-typ_b-propeller"/>
</dbReference>
<dbReference type="SUPFAM" id="SSF117281">
    <property type="entry name" value="Kelch motif"/>
    <property type="match status" value="1"/>
</dbReference>
<protein>
    <submittedName>
        <fullName evidence="3">Uncharacterized protein</fullName>
    </submittedName>
</protein>
<dbReference type="OrthoDB" id="5986771at2759"/>